<reference evidence="1" key="1">
    <citation type="journal article" date="2014" name="Front. Microbiol.">
        <title>High frequency of phylogenetically diverse reductive dehalogenase-homologous genes in deep subseafloor sedimentary metagenomes.</title>
        <authorList>
            <person name="Kawai M."/>
            <person name="Futagami T."/>
            <person name="Toyoda A."/>
            <person name="Takaki Y."/>
            <person name="Nishi S."/>
            <person name="Hori S."/>
            <person name="Arai W."/>
            <person name="Tsubouchi T."/>
            <person name="Morono Y."/>
            <person name="Uchiyama I."/>
            <person name="Ito T."/>
            <person name="Fujiyama A."/>
            <person name="Inagaki F."/>
            <person name="Takami H."/>
        </authorList>
    </citation>
    <scope>NUCLEOTIDE SEQUENCE</scope>
    <source>
        <strain evidence="1">Expedition CK06-06</strain>
    </source>
</reference>
<feature type="non-terminal residue" evidence="1">
    <location>
        <position position="1"/>
    </location>
</feature>
<accession>X0XJ90</accession>
<dbReference type="AlphaFoldDB" id="X0XJ90"/>
<proteinExistence type="predicted"/>
<gene>
    <name evidence="1" type="ORF">S01H1_78058</name>
</gene>
<evidence type="ECO:0000313" key="1">
    <source>
        <dbReference type="EMBL" id="GAG43219.1"/>
    </source>
</evidence>
<protein>
    <submittedName>
        <fullName evidence="1">Uncharacterized protein</fullName>
    </submittedName>
</protein>
<dbReference type="EMBL" id="BARS01052512">
    <property type="protein sequence ID" value="GAG43219.1"/>
    <property type="molecule type" value="Genomic_DNA"/>
</dbReference>
<comment type="caution">
    <text evidence="1">The sequence shown here is derived from an EMBL/GenBank/DDBJ whole genome shotgun (WGS) entry which is preliminary data.</text>
</comment>
<sequence length="124" mass="14241">ENPLSEEKLFAYQGDVTRDMVYKMRAMTLSQLCFYLKCNEAYFRTFKKQLPDGEKDFNTVIRDIETTIYNQKFQGAAADLLDSNIIARDLGLKDARDLTTDGEKITTEPSINLIVDGEKMNLKE</sequence>
<organism evidence="1">
    <name type="scientific">marine sediment metagenome</name>
    <dbReference type="NCBI Taxonomy" id="412755"/>
    <lineage>
        <taxon>unclassified sequences</taxon>
        <taxon>metagenomes</taxon>
        <taxon>ecological metagenomes</taxon>
    </lineage>
</organism>
<dbReference type="InterPro" id="IPR032066">
    <property type="entry name" value="GP3_package"/>
</dbReference>
<name>X0XJ90_9ZZZZ</name>
<dbReference type="Pfam" id="PF16677">
    <property type="entry name" value="GP3_package"/>
    <property type="match status" value="1"/>
</dbReference>
<dbReference type="Gene3D" id="1.10.132.80">
    <property type="match status" value="1"/>
</dbReference>